<reference evidence="2" key="1">
    <citation type="submission" date="2014-12" db="EMBL/GenBank/DDBJ databases">
        <title>Insight into the proteome of Arion vulgaris.</title>
        <authorList>
            <person name="Aradska J."/>
            <person name="Bulat T."/>
            <person name="Smidak R."/>
            <person name="Sarate P."/>
            <person name="Gangsoo J."/>
            <person name="Sialana F."/>
            <person name="Bilban M."/>
            <person name="Lubec G."/>
        </authorList>
    </citation>
    <scope>NUCLEOTIDE SEQUENCE</scope>
    <source>
        <tissue evidence="2">Skin</tissue>
    </source>
</reference>
<evidence type="ECO:0000256" key="1">
    <source>
        <dbReference type="SAM" id="MobiDB-lite"/>
    </source>
</evidence>
<gene>
    <name evidence="2" type="primary">ORF218142</name>
</gene>
<name>A0A0B7BYC7_9EUPU</name>
<protein>
    <submittedName>
        <fullName evidence="2">Uncharacterized protein</fullName>
    </submittedName>
</protein>
<organism evidence="2">
    <name type="scientific">Arion vulgaris</name>
    <dbReference type="NCBI Taxonomy" id="1028688"/>
    <lineage>
        <taxon>Eukaryota</taxon>
        <taxon>Metazoa</taxon>
        <taxon>Spiralia</taxon>
        <taxon>Lophotrochozoa</taxon>
        <taxon>Mollusca</taxon>
        <taxon>Gastropoda</taxon>
        <taxon>Heterobranchia</taxon>
        <taxon>Euthyneura</taxon>
        <taxon>Panpulmonata</taxon>
        <taxon>Eupulmonata</taxon>
        <taxon>Stylommatophora</taxon>
        <taxon>Helicina</taxon>
        <taxon>Arionoidea</taxon>
        <taxon>Arionidae</taxon>
        <taxon>Arion</taxon>
    </lineage>
</organism>
<dbReference type="EMBL" id="HACG01051358">
    <property type="protein sequence ID" value="CEK98229.1"/>
    <property type="molecule type" value="Transcribed_RNA"/>
</dbReference>
<feature type="region of interest" description="Disordered" evidence="1">
    <location>
        <begin position="1"/>
        <end position="23"/>
    </location>
</feature>
<dbReference type="AlphaFoldDB" id="A0A0B7BYC7"/>
<sequence>ITTSFRRVPIDNSIPGKDPTQIAESMGDICSSQLHSHASFNSSFSEATSPNSLRTDDAEDNDVCIIDNGS</sequence>
<proteinExistence type="predicted"/>
<feature type="region of interest" description="Disordered" evidence="1">
    <location>
        <begin position="40"/>
        <end position="70"/>
    </location>
</feature>
<feature type="compositionally biased region" description="Polar residues" evidence="1">
    <location>
        <begin position="40"/>
        <end position="53"/>
    </location>
</feature>
<feature type="non-terminal residue" evidence="2">
    <location>
        <position position="1"/>
    </location>
</feature>
<accession>A0A0B7BYC7</accession>
<feature type="non-terminal residue" evidence="2">
    <location>
        <position position="70"/>
    </location>
</feature>
<evidence type="ECO:0000313" key="2">
    <source>
        <dbReference type="EMBL" id="CEK98229.1"/>
    </source>
</evidence>